<evidence type="ECO:0000313" key="1">
    <source>
        <dbReference type="EMBL" id="GAH91655.1"/>
    </source>
</evidence>
<organism evidence="1">
    <name type="scientific">marine sediment metagenome</name>
    <dbReference type="NCBI Taxonomy" id="412755"/>
    <lineage>
        <taxon>unclassified sequences</taxon>
        <taxon>metagenomes</taxon>
        <taxon>ecological metagenomes</taxon>
    </lineage>
</organism>
<dbReference type="EMBL" id="BARV01002410">
    <property type="protein sequence ID" value="GAH91655.1"/>
    <property type="molecule type" value="Genomic_DNA"/>
</dbReference>
<sequence>DIILTLSNLDSTKTYTLVALGMRGRYNNRWCSYVISGVDNFTNASSAGAEKSTASMENDTTTYLCGDNYNNGYVAKWTDIDPTSTTITLTISGVAHNGDAADKAYLSAIKLVEEQLAPEVAISLTTDGLVEFDIVALGATKDSSGDVQIIRVDAGPANLNVKSTVFSDNGNSWSLESASGLNQVKWEFSPDTSAWNTFLAAGTLYYLVNNVVEGNTQDLYLRITMPTETSSSAEYSSMVTIVATAP</sequence>
<feature type="non-terminal residue" evidence="1">
    <location>
        <position position="1"/>
    </location>
</feature>
<protein>
    <submittedName>
        <fullName evidence="1">Uncharacterized protein</fullName>
    </submittedName>
</protein>
<dbReference type="AlphaFoldDB" id="X1KDE7"/>
<reference evidence="1" key="1">
    <citation type="journal article" date="2014" name="Front. Microbiol.">
        <title>High frequency of phylogenetically diverse reductive dehalogenase-homologous genes in deep subseafloor sedimentary metagenomes.</title>
        <authorList>
            <person name="Kawai M."/>
            <person name="Futagami T."/>
            <person name="Toyoda A."/>
            <person name="Takaki Y."/>
            <person name="Nishi S."/>
            <person name="Hori S."/>
            <person name="Arai W."/>
            <person name="Tsubouchi T."/>
            <person name="Morono Y."/>
            <person name="Uchiyama I."/>
            <person name="Ito T."/>
            <person name="Fujiyama A."/>
            <person name="Inagaki F."/>
            <person name="Takami H."/>
        </authorList>
    </citation>
    <scope>NUCLEOTIDE SEQUENCE</scope>
    <source>
        <strain evidence="1">Expedition CK06-06</strain>
    </source>
</reference>
<proteinExistence type="predicted"/>
<name>X1KDE7_9ZZZZ</name>
<comment type="caution">
    <text evidence="1">The sequence shown here is derived from an EMBL/GenBank/DDBJ whole genome shotgun (WGS) entry which is preliminary data.</text>
</comment>
<accession>X1KDE7</accession>
<gene>
    <name evidence="1" type="ORF">S06H3_06241</name>
</gene>